<evidence type="ECO:0000256" key="8">
    <source>
        <dbReference type="ARBA" id="ARBA00023204"/>
    </source>
</evidence>
<organism evidence="11 12">
    <name type="scientific">Methanofollis formosanus</name>
    <dbReference type="NCBI Taxonomy" id="299308"/>
    <lineage>
        <taxon>Archaea</taxon>
        <taxon>Methanobacteriati</taxon>
        <taxon>Methanobacteriota</taxon>
        <taxon>Stenosarchaea group</taxon>
        <taxon>Methanomicrobia</taxon>
        <taxon>Methanomicrobiales</taxon>
        <taxon>Methanomicrobiaceae</taxon>
        <taxon>Methanofollis</taxon>
    </lineage>
</organism>
<evidence type="ECO:0000256" key="1">
    <source>
        <dbReference type="ARBA" id="ARBA00001966"/>
    </source>
</evidence>
<evidence type="ECO:0000256" key="9">
    <source>
        <dbReference type="ARBA" id="ARBA00023295"/>
    </source>
</evidence>
<evidence type="ECO:0000256" key="4">
    <source>
        <dbReference type="ARBA" id="ARBA00022763"/>
    </source>
</evidence>
<evidence type="ECO:0000256" key="3">
    <source>
        <dbReference type="ARBA" id="ARBA00022723"/>
    </source>
</evidence>
<comment type="similarity">
    <text evidence="2">Belongs to the Nth/MutY family.</text>
</comment>
<dbReference type="GO" id="GO:0032357">
    <property type="term" value="F:oxidized purine DNA binding"/>
    <property type="evidence" value="ECO:0007669"/>
    <property type="project" value="TreeGrafter"/>
</dbReference>
<keyword evidence="5" id="KW-0378">Hydrolase</keyword>
<reference evidence="11" key="2">
    <citation type="submission" date="2019-03" db="EMBL/GenBank/DDBJ databases">
        <authorList>
            <person name="Chen S.-C."/>
            <person name="Wu S.-Y."/>
            <person name="Lai M.-C."/>
        </authorList>
    </citation>
    <scope>NUCLEOTIDE SEQUENCE</scope>
    <source>
        <strain evidence="11">ML15</strain>
    </source>
</reference>
<dbReference type="Pfam" id="PF00730">
    <property type="entry name" value="HhH-GPD"/>
    <property type="match status" value="1"/>
</dbReference>
<dbReference type="EMBL" id="CP037968">
    <property type="protein sequence ID" value="QYZ80190.1"/>
    <property type="molecule type" value="Genomic_DNA"/>
</dbReference>
<evidence type="ECO:0000259" key="10">
    <source>
        <dbReference type="SMART" id="SM00478"/>
    </source>
</evidence>
<evidence type="ECO:0000256" key="2">
    <source>
        <dbReference type="ARBA" id="ARBA00008343"/>
    </source>
</evidence>
<protein>
    <submittedName>
        <fullName evidence="11">A/G-specific adenine glycosylase</fullName>
    </submittedName>
</protein>
<keyword evidence="8" id="KW-0234">DNA repair</keyword>
<dbReference type="CDD" id="cd00056">
    <property type="entry name" value="ENDO3c"/>
    <property type="match status" value="1"/>
</dbReference>
<keyword evidence="12" id="KW-1185">Reference proteome</keyword>
<dbReference type="GO" id="GO:0006284">
    <property type="term" value="P:base-excision repair"/>
    <property type="evidence" value="ECO:0007669"/>
    <property type="project" value="InterPro"/>
</dbReference>
<dbReference type="PANTHER" id="PTHR42944">
    <property type="entry name" value="ADENINE DNA GLYCOSYLASE"/>
    <property type="match status" value="1"/>
</dbReference>
<evidence type="ECO:0000256" key="5">
    <source>
        <dbReference type="ARBA" id="ARBA00022801"/>
    </source>
</evidence>
<dbReference type="Gene3D" id="1.10.1670.10">
    <property type="entry name" value="Helix-hairpin-Helix base-excision DNA repair enzymes (C-terminal)"/>
    <property type="match status" value="1"/>
</dbReference>
<dbReference type="GO" id="GO:0000701">
    <property type="term" value="F:purine-specific mismatch base pair DNA N-glycosylase activity"/>
    <property type="evidence" value="ECO:0007669"/>
    <property type="project" value="TreeGrafter"/>
</dbReference>
<feature type="domain" description="HhH-GPD" evidence="10">
    <location>
        <begin position="100"/>
        <end position="248"/>
    </location>
</feature>
<dbReference type="InterPro" id="IPR011257">
    <property type="entry name" value="DNA_glycosylase"/>
</dbReference>
<keyword evidence="4" id="KW-0227">DNA damage</keyword>
<dbReference type="InterPro" id="IPR003265">
    <property type="entry name" value="HhH-GPD_domain"/>
</dbReference>
<dbReference type="Gene3D" id="1.10.340.30">
    <property type="entry name" value="Hypothetical protein, domain 2"/>
    <property type="match status" value="1"/>
</dbReference>
<dbReference type="GO" id="GO:0051536">
    <property type="term" value="F:iron-sulfur cluster binding"/>
    <property type="evidence" value="ECO:0007669"/>
    <property type="project" value="UniProtKB-KW"/>
</dbReference>
<comment type="cofactor">
    <cofactor evidence="1">
        <name>[4Fe-4S] cluster</name>
        <dbReference type="ChEBI" id="CHEBI:49883"/>
    </cofactor>
</comment>
<sequence length="329" mass="37431">MPGTKGYHPLQDLFPATPLTSTFFVPLPLILSVSGSETTSVDEHARLVRAFEAALREEGPGVEACARFRQVICHYFRHHARQMPWRETDDPYRIFVSEVMLQQTQVERVRKKYPEFIERFSDFAALAAAEQREVLEAWQGLGYNRRALALRQAAQTIVRDFGGKVPDDPAVLERLPGIGKATAASVAAFVHNRPTVFIETNVRRLFIHFFFRGREEVRDAEILPLVAMTLDPAHPREFYWAVMDYGTMLKKRYPNPNRRSASYTRQAPFEGSDRQVRGRMLKALLEHGTLSTEGLLAKGGVDEKRGTRVLKKLLAEGFVAEEEGEYRVP</sequence>
<dbReference type="SUPFAM" id="SSF48150">
    <property type="entry name" value="DNA-glycosylase"/>
    <property type="match status" value="1"/>
</dbReference>
<dbReference type="Proteomes" id="UP000826709">
    <property type="component" value="Chromosome"/>
</dbReference>
<dbReference type="InterPro" id="IPR023170">
    <property type="entry name" value="HhH_base_excis_C"/>
</dbReference>
<dbReference type="KEGG" id="mfk:E2N92_12490"/>
<dbReference type="GO" id="GO:0006298">
    <property type="term" value="P:mismatch repair"/>
    <property type="evidence" value="ECO:0007669"/>
    <property type="project" value="TreeGrafter"/>
</dbReference>
<proteinExistence type="inferred from homology"/>
<accession>A0A8G1EGV3</accession>
<evidence type="ECO:0000313" key="12">
    <source>
        <dbReference type="Proteomes" id="UP000826709"/>
    </source>
</evidence>
<name>A0A8G1EGV3_9EURY</name>
<dbReference type="GO" id="GO:0034039">
    <property type="term" value="F:8-oxo-7,8-dihydroguanine DNA N-glycosylase activity"/>
    <property type="evidence" value="ECO:0007669"/>
    <property type="project" value="TreeGrafter"/>
</dbReference>
<evidence type="ECO:0000256" key="7">
    <source>
        <dbReference type="ARBA" id="ARBA00023014"/>
    </source>
</evidence>
<dbReference type="SMART" id="SM00478">
    <property type="entry name" value="ENDO3c"/>
    <property type="match status" value="1"/>
</dbReference>
<reference evidence="11" key="1">
    <citation type="journal article" date="2005" name="Int. J. Syst. Evol. Microbiol.">
        <title>Methanofollis formosanus sp. nov., isolated from a fish pond.</title>
        <authorList>
            <person name="Wu S.Y."/>
            <person name="Chen S.C."/>
            <person name="Lai M.C."/>
        </authorList>
    </citation>
    <scope>NUCLEOTIDE SEQUENCE</scope>
    <source>
        <strain evidence="11">ML15</strain>
    </source>
</reference>
<dbReference type="PANTHER" id="PTHR42944:SF1">
    <property type="entry name" value="ADENINE DNA GLYCOSYLASE"/>
    <property type="match status" value="1"/>
</dbReference>
<evidence type="ECO:0000313" key="11">
    <source>
        <dbReference type="EMBL" id="QYZ80190.1"/>
    </source>
</evidence>
<dbReference type="AlphaFoldDB" id="A0A8G1EGV3"/>
<keyword evidence="6" id="KW-0408">Iron</keyword>
<dbReference type="GO" id="GO:0046872">
    <property type="term" value="F:metal ion binding"/>
    <property type="evidence" value="ECO:0007669"/>
    <property type="project" value="UniProtKB-KW"/>
</dbReference>
<dbReference type="OrthoDB" id="206280at2157"/>
<keyword evidence="9" id="KW-0326">Glycosidase</keyword>
<keyword evidence="7" id="KW-0411">Iron-sulfur</keyword>
<dbReference type="InterPro" id="IPR044298">
    <property type="entry name" value="MIG/MutY"/>
</dbReference>
<dbReference type="GO" id="GO:0035485">
    <property type="term" value="F:adenine/guanine mispair binding"/>
    <property type="evidence" value="ECO:0007669"/>
    <property type="project" value="TreeGrafter"/>
</dbReference>
<keyword evidence="3" id="KW-0479">Metal-binding</keyword>
<gene>
    <name evidence="11" type="ORF">E2N92_12490</name>
</gene>
<evidence type="ECO:0000256" key="6">
    <source>
        <dbReference type="ARBA" id="ARBA00023004"/>
    </source>
</evidence>